<dbReference type="SUPFAM" id="SSF56925">
    <property type="entry name" value="OMPA-like"/>
    <property type="match status" value="1"/>
</dbReference>
<dbReference type="Gene3D" id="2.40.160.20">
    <property type="match status" value="1"/>
</dbReference>
<dbReference type="Proteomes" id="UP001464555">
    <property type="component" value="Unassembled WGS sequence"/>
</dbReference>
<accession>A0ABU9HX68</accession>
<name>A0ABU9HX68_9FLAO</name>
<evidence type="ECO:0000259" key="1">
    <source>
        <dbReference type="Pfam" id="PF13568"/>
    </source>
</evidence>
<evidence type="ECO:0000313" key="2">
    <source>
        <dbReference type="EMBL" id="MEL1244389.1"/>
    </source>
</evidence>
<organism evidence="2 3">
    <name type="scientific">Flavobacterium arundinis</name>
    <dbReference type="NCBI Taxonomy" id="3139143"/>
    <lineage>
        <taxon>Bacteria</taxon>
        <taxon>Pseudomonadati</taxon>
        <taxon>Bacteroidota</taxon>
        <taxon>Flavobacteriia</taxon>
        <taxon>Flavobacteriales</taxon>
        <taxon>Flavobacteriaceae</taxon>
        <taxon>Flavobacterium</taxon>
    </lineage>
</organism>
<feature type="domain" description="Outer membrane protein beta-barrel" evidence="1">
    <location>
        <begin position="23"/>
        <end position="182"/>
    </location>
</feature>
<dbReference type="InterPro" id="IPR025665">
    <property type="entry name" value="Beta-barrel_OMP_2"/>
</dbReference>
<comment type="caution">
    <text evidence="2">The sequence shown here is derived from an EMBL/GenBank/DDBJ whole genome shotgun (WGS) entry which is preliminary data.</text>
</comment>
<gene>
    <name evidence="2" type="ORF">AAEO56_08970</name>
</gene>
<dbReference type="EMBL" id="JBBYHR010000004">
    <property type="protein sequence ID" value="MEL1244389.1"/>
    <property type="molecule type" value="Genomic_DNA"/>
</dbReference>
<reference evidence="2 3" key="1">
    <citation type="submission" date="2024-04" db="EMBL/GenBank/DDBJ databases">
        <title>Flavobacterium sp. DGU11 16S ribosomal RNA gene Genome sequencing and assembly.</title>
        <authorList>
            <person name="Park S."/>
        </authorList>
    </citation>
    <scope>NUCLEOTIDE SEQUENCE [LARGE SCALE GENOMIC DNA]</scope>
    <source>
        <strain evidence="2 3">DGU11</strain>
    </source>
</reference>
<dbReference type="RefSeq" id="WP_341696706.1">
    <property type="nucleotide sequence ID" value="NZ_JBBYHR010000004.1"/>
</dbReference>
<proteinExistence type="predicted"/>
<evidence type="ECO:0000313" key="3">
    <source>
        <dbReference type="Proteomes" id="UP001464555"/>
    </source>
</evidence>
<protein>
    <submittedName>
        <fullName evidence="2">Porin family protein</fullName>
    </submittedName>
</protein>
<keyword evidence="3" id="KW-1185">Reference proteome</keyword>
<sequence length="206" mass="23049">MKNYYILLFLFLFSALSYGQVKGELEVGIGIGSNGGNVNYSENFNDADTNSSLSIIGSADYNFANRWSVKTKLIYDTKGWDGGTLYFRGGQLRNADVDLHYITVPLMLNWHFGGKRNWYLNFGTYWGFLLAAGEETSNADVKEAFRSTDFGITFGIGAKIPVTKYLKIYIEYDCQGGLNNIYKDSTIPDVTNIRNALNVGVNFLVL</sequence>
<dbReference type="Pfam" id="PF13568">
    <property type="entry name" value="OMP_b-brl_2"/>
    <property type="match status" value="1"/>
</dbReference>
<dbReference type="InterPro" id="IPR011250">
    <property type="entry name" value="OMP/PagP_B-barrel"/>
</dbReference>